<sequence length="117" mass="13265">MNLLFILNKPPYSSDIGKESLDMALAHATFDDTVSLLFTGQGVWQLKTDQFAKLAGLKEFTRLYTGLDLYDIDQLFVSENALDTEQLTRDQLMVEASVLNDEAISRLINQQDRVFCL</sequence>
<dbReference type="PANTHER" id="PTHR38780:SF1">
    <property type="entry name" value="PROTEIN TUSC"/>
    <property type="match status" value="1"/>
</dbReference>
<dbReference type="Proteomes" id="UP000245790">
    <property type="component" value="Unassembled WGS sequence"/>
</dbReference>
<dbReference type="OrthoDB" id="9789418at2"/>
<comment type="similarity">
    <text evidence="1">Belongs to the DsrF/TusC family.</text>
</comment>
<accession>A0A316G0E1</accession>
<dbReference type="Gene3D" id="3.40.1260.10">
    <property type="entry name" value="DsrEFH-like"/>
    <property type="match status" value="1"/>
</dbReference>
<dbReference type="SUPFAM" id="SSF75169">
    <property type="entry name" value="DsrEFH-like"/>
    <property type="match status" value="1"/>
</dbReference>
<dbReference type="AlphaFoldDB" id="A0A316G0E1"/>
<dbReference type="EMBL" id="QGGU01000003">
    <property type="protein sequence ID" value="PWK53260.1"/>
    <property type="molecule type" value="Genomic_DNA"/>
</dbReference>
<dbReference type="NCBIfam" id="NF001238">
    <property type="entry name" value="PRK00211.1"/>
    <property type="match status" value="1"/>
</dbReference>
<proteinExistence type="inferred from homology"/>
<dbReference type="InterPro" id="IPR027396">
    <property type="entry name" value="DsrEFH-like"/>
</dbReference>
<dbReference type="InterPro" id="IPR003787">
    <property type="entry name" value="Sulphur_relay_DsrE/F-like"/>
</dbReference>
<organism evidence="2 3">
    <name type="scientific">Pleionea mediterranea</name>
    <dbReference type="NCBI Taxonomy" id="523701"/>
    <lineage>
        <taxon>Bacteria</taxon>
        <taxon>Pseudomonadati</taxon>
        <taxon>Pseudomonadota</taxon>
        <taxon>Gammaproteobacteria</taxon>
        <taxon>Oceanospirillales</taxon>
        <taxon>Pleioneaceae</taxon>
        <taxon>Pleionea</taxon>
    </lineage>
</organism>
<evidence type="ECO:0000256" key="1">
    <source>
        <dbReference type="ARBA" id="ARBA00005996"/>
    </source>
</evidence>
<evidence type="ECO:0000313" key="2">
    <source>
        <dbReference type="EMBL" id="PWK53260.1"/>
    </source>
</evidence>
<gene>
    <name evidence="2" type="ORF">C8D97_10387</name>
</gene>
<dbReference type="NCBIfam" id="TIGR03010">
    <property type="entry name" value="sulf_tusC_dsrF"/>
    <property type="match status" value="1"/>
</dbReference>
<keyword evidence="3" id="KW-1185">Reference proteome</keyword>
<dbReference type="InterPro" id="IPR017462">
    <property type="entry name" value="Sulphur_relay_TusC/DsrF"/>
</dbReference>
<name>A0A316G0E1_9GAMM</name>
<dbReference type="Pfam" id="PF02635">
    <property type="entry name" value="DsrE"/>
    <property type="match status" value="1"/>
</dbReference>
<reference evidence="2 3" key="1">
    <citation type="submission" date="2018-05" db="EMBL/GenBank/DDBJ databases">
        <title>Genomic Encyclopedia of Type Strains, Phase IV (KMG-IV): sequencing the most valuable type-strain genomes for metagenomic binning, comparative biology and taxonomic classification.</title>
        <authorList>
            <person name="Goeker M."/>
        </authorList>
    </citation>
    <scope>NUCLEOTIDE SEQUENCE [LARGE SCALE GENOMIC DNA]</scope>
    <source>
        <strain evidence="2 3">DSM 25350</strain>
    </source>
</reference>
<protein>
    <submittedName>
        <fullName evidence="2">tRNA 2-thiouridine synthesizing protein C</fullName>
    </submittedName>
</protein>
<comment type="caution">
    <text evidence="2">The sequence shown here is derived from an EMBL/GenBank/DDBJ whole genome shotgun (WGS) entry which is preliminary data.</text>
</comment>
<evidence type="ECO:0000313" key="3">
    <source>
        <dbReference type="Proteomes" id="UP000245790"/>
    </source>
</evidence>
<dbReference type="PANTHER" id="PTHR38780">
    <property type="entry name" value="PROTEIN TUSC"/>
    <property type="match status" value="1"/>
</dbReference>
<dbReference type="RefSeq" id="WP_109762378.1">
    <property type="nucleotide sequence ID" value="NZ_QGGU01000003.1"/>
</dbReference>